<dbReference type="Gene3D" id="3.40.50.2300">
    <property type="match status" value="1"/>
</dbReference>
<dbReference type="OrthoDB" id="2015534at2759"/>
<dbReference type="Pfam" id="PF00072">
    <property type="entry name" value="Response_reg"/>
    <property type="match status" value="1"/>
</dbReference>
<dbReference type="InterPro" id="IPR001789">
    <property type="entry name" value="Sig_transdc_resp-reg_receiver"/>
</dbReference>
<dbReference type="InterPro" id="IPR036890">
    <property type="entry name" value="HATPase_C_sf"/>
</dbReference>
<dbReference type="InterPro" id="IPR011006">
    <property type="entry name" value="CheY-like_superfamily"/>
</dbReference>
<dbReference type="InterPro" id="IPR013515">
    <property type="entry name" value="Phytochrome_cen-reg"/>
</dbReference>
<dbReference type="InterPro" id="IPR003594">
    <property type="entry name" value="HATPase_dom"/>
</dbReference>
<dbReference type="PANTHER" id="PTHR45339">
    <property type="entry name" value="HYBRID SIGNAL TRANSDUCTION HISTIDINE KINASE J"/>
    <property type="match status" value="1"/>
</dbReference>
<feature type="domain" description="Phytochrome chromophore attachment site" evidence="10">
    <location>
        <begin position="241"/>
        <end position="402"/>
    </location>
</feature>
<dbReference type="InterPro" id="IPR003018">
    <property type="entry name" value="GAF"/>
</dbReference>
<dbReference type="PROSITE" id="PS50109">
    <property type="entry name" value="HIS_KIN"/>
    <property type="match status" value="1"/>
</dbReference>
<keyword evidence="14" id="KW-1185">Reference proteome</keyword>
<organism evidence="13 14">
    <name type="scientific">Hyaloscypha variabilis (strain UAMH 11265 / GT02V1 / F)</name>
    <name type="common">Meliniomyces variabilis</name>
    <dbReference type="NCBI Taxonomy" id="1149755"/>
    <lineage>
        <taxon>Eukaryota</taxon>
        <taxon>Fungi</taxon>
        <taxon>Dikarya</taxon>
        <taxon>Ascomycota</taxon>
        <taxon>Pezizomycotina</taxon>
        <taxon>Leotiomycetes</taxon>
        <taxon>Helotiales</taxon>
        <taxon>Hyaloscyphaceae</taxon>
        <taxon>Hyaloscypha</taxon>
        <taxon>Hyaloscypha variabilis</taxon>
    </lineage>
</organism>
<keyword evidence="7" id="KW-0675">Receptor</keyword>
<feature type="compositionally biased region" description="Polar residues" evidence="9">
    <location>
        <begin position="609"/>
        <end position="623"/>
    </location>
</feature>
<dbReference type="GO" id="GO:0009584">
    <property type="term" value="P:detection of visible light"/>
    <property type="evidence" value="ECO:0007669"/>
    <property type="project" value="InterPro"/>
</dbReference>
<evidence type="ECO:0000259" key="11">
    <source>
        <dbReference type="PROSITE" id="PS50109"/>
    </source>
</evidence>
<evidence type="ECO:0000256" key="6">
    <source>
        <dbReference type="ARBA" id="ARBA00022991"/>
    </source>
</evidence>
<keyword evidence="4" id="KW-0808">Transferase</keyword>
<evidence type="ECO:0000256" key="4">
    <source>
        <dbReference type="ARBA" id="ARBA00022679"/>
    </source>
</evidence>
<evidence type="ECO:0000256" key="3">
    <source>
        <dbReference type="ARBA" id="ARBA00022606"/>
    </source>
</evidence>
<dbReference type="InterPro" id="IPR001294">
    <property type="entry name" value="Phytochrome"/>
</dbReference>
<name>A0A2J6R809_HYAVF</name>
<dbReference type="CDD" id="cd17546">
    <property type="entry name" value="REC_hyHK_CKI1_RcsC-like"/>
    <property type="match status" value="1"/>
</dbReference>
<dbReference type="Pfam" id="PF00360">
    <property type="entry name" value="PHY"/>
    <property type="match status" value="1"/>
</dbReference>
<dbReference type="GO" id="GO:0016301">
    <property type="term" value="F:kinase activity"/>
    <property type="evidence" value="ECO:0007669"/>
    <property type="project" value="UniProtKB-KW"/>
</dbReference>
<dbReference type="PROSITE" id="PS50046">
    <property type="entry name" value="PHYTOCHROME_2"/>
    <property type="match status" value="1"/>
</dbReference>
<evidence type="ECO:0000256" key="2">
    <source>
        <dbReference type="ARBA" id="ARBA00022553"/>
    </source>
</evidence>
<dbReference type="EMBL" id="KZ613953">
    <property type="protein sequence ID" value="PMD34657.1"/>
    <property type="molecule type" value="Genomic_DNA"/>
</dbReference>
<keyword evidence="3" id="KW-0716">Sensory transduction</keyword>
<keyword evidence="5" id="KW-0418">Kinase</keyword>
<dbReference type="AlphaFoldDB" id="A0A2J6R809"/>
<evidence type="ECO:0000259" key="10">
    <source>
        <dbReference type="PROSITE" id="PS50046"/>
    </source>
</evidence>
<feature type="domain" description="Histidine kinase" evidence="11">
    <location>
        <begin position="641"/>
        <end position="827"/>
    </location>
</feature>
<dbReference type="PANTHER" id="PTHR45339:SF5">
    <property type="entry name" value="HISTIDINE KINASE"/>
    <property type="match status" value="1"/>
</dbReference>
<keyword evidence="1" id="KW-0600">Photoreceptor protein</keyword>
<dbReference type="Gene3D" id="3.30.565.10">
    <property type="entry name" value="Histidine kinase-like ATPase, C-terminal domain"/>
    <property type="match status" value="1"/>
</dbReference>
<evidence type="ECO:0000313" key="13">
    <source>
        <dbReference type="EMBL" id="PMD34657.1"/>
    </source>
</evidence>
<accession>A0A2J6R809</accession>
<proteinExistence type="predicted"/>
<evidence type="ECO:0000256" key="8">
    <source>
        <dbReference type="PROSITE-ProRule" id="PRU00169"/>
    </source>
</evidence>
<evidence type="ECO:0000256" key="7">
    <source>
        <dbReference type="ARBA" id="ARBA00023170"/>
    </source>
</evidence>
<keyword evidence="6" id="KW-0157">Chromophore</keyword>
<evidence type="ECO:0000256" key="5">
    <source>
        <dbReference type="ARBA" id="ARBA00022777"/>
    </source>
</evidence>
<dbReference type="SUPFAM" id="SSF52172">
    <property type="entry name" value="CheY-like"/>
    <property type="match status" value="1"/>
</dbReference>
<keyword evidence="2 8" id="KW-0597">Phosphoprotein</keyword>
<dbReference type="Gene3D" id="3.30.450.40">
    <property type="match status" value="1"/>
</dbReference>
<dbReference type="SUPFAM" id="SSF55874">
    <property type="entry name" value="ATPase domain of HSP90 chaperone/DNA topoisomerase II/histidine kinase"/>
    <property type="match status" value="1"/>
</dbReference>
<dbReference type="Proteomes" id="UP000235786">
    <property type="component" value="Unassembled WGS sequence"/>
</dbReference>
<feature type="domain" description="Response regulatory" evidence="12">
    <location>
        <begin position="911"/>
        <end position="1041"/>
    </location>
</feature>
<dbReference type="Pfam" id="PF01590">
    <property type="entry name" value="GAF"/>
    <property type="match status" value="1"/>
</dbReference>
<dbReference type="SMART" id="SM00387">
    <property type="entry name" value="HATPase_c"/>
    <property type="match status" value="1"/>
</dbReference>
<dbReference type="Gene3D" id="3.30.450.20">
    <property type="entry name" value="PAS domain"/>
    <property type="match status" value="1"/>
</dbReference>
<reference evidence="13 14" key="1">
    <citation type="submission" date="2016-04" db="EMBL/GenBank/DDBJ databases">
        <title>A degradative enzymes factory behind the ericoid mycorrhizal symbiosis.</title>
        <authorList>
            <consortium name="DOE Joint Genome Institute"/>
            <person name="Martino E."/>
            <person name="Morin E."/>
            <person name="Grelet G."/>
            <person name="Kuo A."/>
            <person name="Kohler A."/>
            <person name="Daghino S."/>
            <person name="Barry K."/>
            <person name="Choi C."/>
            <person name="Cichocki N."/>
            <person name="Clum A."/>
            <person name="Copeland A."/>
            <person name="Hainaut M."/>
            <person name="Haridas S."/>
            <person name="Labutti K."/>
            <person name="Lindquist E."/>
            <person name="Lipzen A."/>
            <person name="Khouja H.-R."/>
            <person name="Murat C."/>
            <person name="Ohm R."/>
            <person name="Olson A."/>
            <person name="Spatafora J."/>
            <person name="Veneault-Fourrey C."/>
            <person name="Henrissat B."/>
            <person name="Grigoriev I."/>
            <person name="Martin F."/>
            <person name="Perotto S."/>
        </authorList>
    </citation>
    <scope>NUCLEOTIDE SEQUENCE [LARGE SCALE GENOMIC DNA]</scope>
    <source>
        <strain evidence="13 14">F</strain>
    </source>
</reference>
<protein>
    <submittedName>
        <fullName evidence="13">Uncharacterized protein</fullName>
    </submittedName>
</protein>
<dbReference type="GO" id="GO:0006355">
    <property type="term" value="P:regulation of DNA-templated transcription"/>
    <property type="evidence" value="ECO:0007669"/>
    <property type="project" value="InterPro"/>
</dbReference>
<evidence type="ECO:0000259" key="12">
    <source>
        <dbReference type="PROSITE" id="PS50110"/>
    </source>
</evidence>
<evidence type="ECO:0000313" key="14">
    <source>
        <dbReference type="Proteomes" id="UP000235786"/>
    </source>
</evidence>
<dbReference type="SUPFAM" id="SSF55781">
    <property type="entry name" value="GAF domain-like"/>
    <property type="match status" value="2"/>
</dbReference>
<dbReference type="PROSITE" id="PS50110">
    <property type="entry name" value="RESPONSE_REGULATORY"/>
    <property type="match status" value="1"/>
</dbReference>
<evidence type="ECO:0000256" key="9">
    <source>
        <dbReference type="SAM" id="MobiDB-lite"/>
    </source>
</evidence>
<feature type="region of interest" description="Disordered" evidence="9">
    <location>
        <begin position="606"/>
        <end position="627"/>
    </location>
</feature>
<dbReference type="STRING" id="1149755.A0A2J6R809"/>
<dbReference type="SUPFAM" id="SSF55785">
    <property type="entry name" value="PYP-like sensor domain (PAS domain)"/>
    <property type="match status" value="1"/>
</dbReference>
<dbReference type="GO" id="GO:0009881">
    <property type="term" value="F:photoreceptor activity"/>
    <property type="evidence" value="ECO:0007669"/>
    <property type="project" value="UniProtKB-KW"/>
</dbReference>
<dbReference type="Gene3D" id="3.30.450.270">
    <property type="match status" value="1"/>
</dbReference>
<dbReference type="Pfam" id="PF02518">
    <property type="entry name" value="HATPase_c"/>
    <property type="match status" value="1"/>
</dbReference>
<dbReference type="SMART" id="SM00448">
    <property type="entry name" value="REC"/>
    <property type="match status" value="1"/>
</dbReference>
<dbReference type="InterPro" id="IPR035965">
    <property type="entry name" value="PAS-like_dom_sf"/>
</dbReference>
<gene>
    <name evidence="13" type="ORF">L207DRAFT_588170</name>
</gene>
<dbReference type="GO" id="GO:0000160">
    <property type="term" value="P:phosphorelay signal transduction system"/>
    <property type="evidence" value="ECO:0007669"/>
    <property type="project" value="InterPro"/>
</dbReference>
<dbReference type="SMART" id="SM00065">
    <property type="entry name" value="GAF"/>
    <property type="match status" value="1"/>
</dbReference>
<dbReference type="InterPro" id="IPR016132">
    <property type="entry name" value="Phyto_chromo_attachment"/>
</dbReference>
<dbReference type="InterPro" id="IPR029016">
    <property type="entry name" value="GAF-like_dom_sf"/>
</dbReference>
<feature type="modified residue" description="4-aspartylphosphate" evidence="8">
    <location>
        <position position="962"/>
    </location>
</feature>
<dbReference type="InterPro" id="IPR043150">
    <property type="entry name" value="Phytochrome_PHY_sf"/>
</dbReference>
<evidence type="ECO:0000256" key="1">
    <source>
        <dbReference type="ARBA" id="ARBA00022543"/>
    </source>
</evidence>
<sequence>MVGFIERVFPIRIHIDSEAEKSFRLDRDTQDEPFSYKKLEKHCCRDDNPTDGGTLVQGHGAFLGLEPDDFGQLRVCIASDNTLRILGHSLEALFSLQTFSDVIASGRGDFTRRLESLLTVIPGQIPAPLDVFQCSILSVKNGAQLFWCTAHKSEDRELLIVCEFEPVHDSLNPDHGVPLHLGPTKILNYHPSAEEWNKSTVRASKPLHFLQHPLEGTSPVNSVDLISAIHEIQSQLISTTSLDMLFAIIVGTVSELTGFDRVMVYRFDECKCGAVVSEYLDPRASEDLFIGLHFPSSDLPQWIRDLYQADRIQILRHRTSEAASLRYRNTDRIPKVDMTRSYLRQVTPDKVQLFSDLDVSSAMNISLVVEGDLWGLITCHSYRSKVVKISPPMREVCRSIGDCASSQIERLLYAERLEARMLLATGLSQKSPAAFITGSASSLLQIFTSGFGMLVINDEARAVGKLESYHEALALVQYFQARGVTSIIASQKIIADFPDLKYAPGFSTIAGLLVIPLSGSGRDFLIVFRKEQLMEIHWAGNAQERFELVGGGNSEPNASFQRWVEHVVDTSREWTTWQMEIAGVLRTLYGTFTDFWLKKNETMKKKPQKTASNRQHITRSSDPFESYYQPPRASKSLIYAINDLLDLTKIESSATLMHEEPFSLQGVMLEVLGAFAVEAERKGLGISFNMDTIRLPEIIMGDSQRLRQVVSNVLSNSLENSSHGTISMDISSFKASSTSKTLLNLTIKDQGKGMSERQMDKIFQQFENILDEDDLSHDGEADMPPLASIGLGLAVVARFVRSSGGQMRIETKECVGTKVTLELPLRVSNAIPKVPLLTPPSDSGSTMRGVELQGAMSAGFSASHSGHIHRSPGATPSLGITPFSAPWPNSSSEGGSYPFPNSTPADEVRLRILVAEDNPLNAKVLRMQLKRMGHDVTLVGNGQACLDKFKENSNYFDIILMDFQMPLLDGPGSTKLIREFETTSNPLLSSLASNNGRVPIFAVSASLVEQRYAEYLNDGFDGWILKPINFRHLGTLMMGIWSEEERERCVYKPGKWFMVGKGFIASYRY</sequence>
<dbReference type="InterPro" id="IPR005467">
    <property type="entry name" value="His_kinase_dom"/>
</dbReference>
<dbReference type="PRINTS" id="PR01033">
    <property type="entry name" value="PHYTOCHROME"/>
</dbReference>